<dbReference type="InterPro" id="IPR057253">
    <property type="entry name" value="CoiA-like_N"/>
</dbReference>
<sequence length="558" mass="61814">MEYAVNKLSNKLESAAQSSGIGLFICPCCKAMVNFKSGAKRKKHFGHWPGFGSPECENFIPSQYGQNAEGSVFTTVMRRRMDLRLLITRGQRAAWWLELAIPACRVCDATVTIDVGGRLQYLNMRGLTKGFRVTAELSVENYRIVSFSDHADPTFMASVDRECPGLPSSGAAVFSASGREGTTGFPRALELRGSETYAFLWSESAAQVFPDELVLDKFQGREGWSLALATIPEKLSESCVEWLRDFTGLIVNPPAPSITPIWPFLTRNSSLNAIECIQSPSVLLSTQMMPVGQHDRGPTIQVHGGGDRLSATGIEKSPAFFVLVTGKTQDFRVAKSDYPDIEKFVSCTLSPRRNQKLPAVEFVFRDRELKRHVVPLHQKKCRTFVMAARAQTMTLEYLSMPHGCNGRLIADKSSQRSEILLFSGDTVSEHSQHQRLLPPEVQTLLIAHLVDPTCHIDINFGGFGRLHVAGDLSNIPISEAFVTLGPSLRSRLLSFMVQLQPSGPIAAVSDDYALVRTFASLRPYPQLIPNYRTLVKDVLARGFELKQLEEGVSYELPI</sequence>
<dbReference type="Pfam" id="PF25164">
    <property type="entry name" value="CoiA_N"/>
    <property type="match status" value="1"/>
</dbReference>
<name>A0A6L5HX08_9PSED</name>
<feature type="domain" description="Competence protein CoiA-like N-terminal" evidence="1">
    <location>
        <begin position="23"/>
        <end position="48"/>
    </location>
</feature>
<evidence type="ECO:0000259" key="1">
    <source>
        <dbReference type="Pfam" id="PF25164"/>
    </source>
</evidence>
<comment type="caution">
    <text evidence="2">The sequence shown here is derived from an EMBL/GenBank/DDBJ whole genome shotgun (WGS) entry which is preliminary data.</text>
</comment>
<dbReference type="RefSeq" id="WP_153374190.1">
    <property type="nucleotide sequence ID" value="NZ_WIVU01000029.1"/>
</dbReference>
<dbReference type="Proteomes" id="UP000478064">
    <property type="component" value="Unassembled WGS sequence"/>
</dbReference>
<accession>A0A6L5HX08</accession>
<evidence type="ECO:0000313" key="3">
    <source>
        <dbReference type="Proteomes" id="UP000478064"/>
    </source>
</evidence>
<gene>
    <name evidence="2" type="ORF">GHO27_14900</name>
</gene>
<protein>
    <recommendedName>
        <fullName evidence="1">Competence protein CoiA-like N-terminal domain-containing protein</fullName>
    </recommendedName>
</protein>
<dbReference type="EMBL" id="WIVU01000029">
    <property type="protein sequence ID" value="MQU06975.1"/>
    <property type="molecule type" value="Genomic_DNA"/>
</dbReference>
<proteinExistence type="predicted"/>
<organism evidence="2 3">
    <name type="scientific">Pseudomonas helleri</name>
    <dbReference type="NCBI Taxonomy" id="1608996"/>
    <lineage>
        <taxon>Bacteria</taxon>
        <taxon>Pseudomonadati</taxon>
        <taxon>Pseudomonadota</taxon>
        <taxon>Gammaproteobacteria</taxon>
        <taxon>Pseudomonadales</taxon>
        <taxon>Pseudomonadaceae</taxon>
        <taxon>Pseudomonas</taxon>
    </lineage>
</organism>
<evidence type="ECO:0000313" key="2">
    <source>
        <dbReference type="EMBL" id="MQU06975.1"/>
    </source>
</evidence>
<dbReference type="AlphaFoldDB" id="A0A6L5HX08"/>
<reference evidence="2 3" key="1">
    <citation type="submission" date="2019-10" db="EMBL/GenBank/DDBJ databases">
        <title>Evaluation of single-gene subtyping targets for Pseudomonas.</title>
        <authorList>
            <person name="Reichler S.J."/>
            <person name="Orsi R.H."/>
            <person name="Wiedmann M."/>
            <person name="Martin N.H."/>
            <person name="Murphy S.I."/>
        </authorList>
    </citation>
    <scope>NUCLEOTIDE SEQUENCE [LARGE SCALE GENOMIC DNA]</scope>
    <source>
        <strain evidence="2 3">FSL R10-1637</strain>
    </source>
</reference>